<keyword evidence="4" id="KW-1185">Reference proteome</keyword>
<dbReference type="AlphaFoldDB" id="A0A2W1K2C2"/>
<gene>
    <name evidence="3" type="ORF">C1752_00789</name>
</gene>
<dbReference type="PANTHER" id="PTHR10098">
    <property type="entry name" value="RAPSYN-RELATED"/>
    <property type="match status" value="1"/>
</dbReference>
<dbReference type="EMBL" id="PQWO01000002">
    <property type="protein sequence ID" value="PZD74511.1"/>
    <property type="molecule type" value="Genomic_DNA"/>
</dbReference>
<proteinExistence type="predicted"/>
<sequence length="525" mass="58151">MKRYARSVGLCLGLMLLPAAAQAQRINPAAGKQTRDLISQNERTFPDNQNDRPNRGGIGLPDLFQIFRNRPTAPRPQSPRDILEDQLKDVRPAEAVQLVEAWQAQKFSQYLEMPAPGTPVDAAQISQRLGQLSRLTGQRSGLLYVVALEDELQLLFIPPSDSPVAQQPFQIASSHPGQLAQASPTVVREVLGKVDRRDLLKEAKKFRREVSDPSKVNTASYLKSSQKLYQWIVQPLVPQLQAHGIETLLFSMDDKLRSLPIAALHDGQQFLIEKHQVALIPSFQLTESSYGDLRKQTVLAMGVSESTQGLSPLPAVPVELAALANHFWQGKSHATLNQDSTLSNLQTFHQQNRYGIIHLATHAQFKSGAPQNSFIQFWNGKLNLNQLRGLSQSLRWQSNPSVDLLVLSACQTAVGSEEAELGFAGSALNAGVKSTVASLWMISDEGTLGVMSKFYEHLRSAPTRTEAMRQAQLAMLQGKVQITNEMLQLSDQVQMALPPALAQRGDRNFTHPYFWSGYTVVGNWN</sequence>
<comment type="caution">
    <text evidence="3">The sequence shown here is derived from an EMBL/GenBank/DDBJ whole genome shotgun (WGS) entry which is preliminary data.</text>
</comment>
<reference evidence="3 4" key="1">
    <citation type="journal article" date="2018" name="Sci. Rep.">
        <title>A novel species of the marine cyanobacterium Acaryochloris with a unique pigment content and lifestyle.</title>
        <authorList>
            <person name="Partensky F."/>
            <person name="Six C."/>
            <person name="Ratin M."/>
            <person name="Garczarek L."/>
            <person name="Vaulot D."/>
            <person name="Probert I."/>
            <person name="Calteau A."/>
            <person name="Gourvil P."/>
            <person name="Marie D."/>
            <person name="Grebert T."/>
            <person name="Bouchier C."/>
            <person name="Le Panse S."/>
            <person name="Gachenot M."/>
            <person name="Rodriguez F."/>
            <person name="Garrido J.L."/>
        </authorList>
    </citation>
    <scope>NUCLEOTIDE SEQUENCE [LARGE SCALE GENOMIC DNA]</scope>
    <source>
        <strain evidence="3 4">RCC1774</strain>
    </source>
</reference>
<name>A0A2W1K2C2_9CYAN</name>
<keyword evidence="1" id="KW-0732">Signal</keyword>
<dbReference type="Proteomes" id="UP000248857">
    <property type="component" value="Unassembled WGS sequence"/>
</dbReference>
<dbReference type="InterPro" id="IPR024983">
    <property type="entry name" value="CHAT_dom"/>
</dbReference>
<accession>A0A2W1K2C2</accession>
<dbReference type="OrthoDB" id="446317at2"/>
<dbReference type="RefSeq" id="WP_158535011.1">
    <property type="nucleotide sequence ID" value="NZ_CAWNWM010000002.1"/>
</dbReference>
<dbReference type="Pfam" id="PF12770">
    <property type="entry name" value="CHAT"/>
    <property type="match status" value="1"/>
</dbReference>
<evidence type="ECO:0000256" key="1">
    <source>
        <dbReference type="SAM" id="SignalP"/>
    </source>
</evidence>
<evidence type="ECO:0000313" key="4">
    <source>
        <dbReference type="Proteomes" id="UP000248857"/>
    </source>
</evidence>
<evidence type="ECO:0000313" key="3">
    <source>
        <dbReference type="EMBL" id="PZD74511.1"/>
    </source>
</evidence>
<protein>
    <recommendedName>
        <fullName evidence="2">CHAT domain-containing protein</fullName>
    </recommendedName>
</protein>
<feature type="domain" description="CHAT" evidence="2">
    <location>
        <begin position="223"/>
        <end position="523"/>
    </location>
</feature>
<dbReference type="PANTHER" id="PTHR10098:SF112">
    <property type="entry name" value="SLR0380 PROTEIN"/>
    <property type="match status" value="1"/>
</dbReference>
<evidence type="ECO:0000259" key="2">
    <source>
        <dbReference type="Pfam" id="PF12770"/>
    </source>
</evidence>
<feature type="signal peptide" evidence="1">
    <location>
        <begin position="1"/>
        <end position="23"/>
    </location>
</feature>
<feature type="chain" id="PRO_5016108042" description="CHAT domain-containing protein" evidence="1">
    <location>
        <begin position="24"/>
        <end position="525"/>
    </location>
</feature>
<organism evidence="3 4">
    <name type="scientific">Acaryochloris thomasi RCC1774</name>
    <dbReference type="NCBI Taxonomy" id="1764569"/>
    <lineage>
        <taxon>Bacteria</taxon>
        <taxon>Bacillati</taxon>
        <taxon>Cyanobacteriota</taxon>
        <taxon>Cyanophyceae</taxon>
        <taxon>Acaryochloridales</taxon>
        <taxon>Acaryochloridaceae</taxon>
        <taxon>Acaryochloris</taxon>
        <taxon>Acaryochloris thomasi</taxon>
    </lineage>
</organism>